<dbReference type="Proteomes" id="UP001501183">
    <property type="component" value="Unassembled WGS sequence"/>
</dbReference>
<proteinExistence type="predicted"/>
<evidence type="ECO:0000313" key="1">
    <source>
        <dbReference type="EMBL" id="GAA4486659.1"/>
    </source>
</evidence>
<keyword evidence="2" id="KW-1185">Reference proteome</keyword>
<protein>
    <submittedName>
        <fullName evidence="1">Uncharacterized protein</fullName>
    </submittedName>
</protein>
<organism evidence="1 2">
    <name type="scientific">Rhodococcus olei</name>
    <dbReference type="NCBI Taxonomy" id="2161675"/>
    <lineage>
        <taxon>Bacteria</taxon>
        <taxon>Bacillati</taxon>
        <taxon>Actinomycetota</taxon>
        <taxon>Actinomycetes</taxon>
        <taxon>Mycobacteriales</taxon>
        <taxon>Nocardiaceae</taxon>
        <taxon>Rhodococcus</taxon>
    </lineage>
</organism>
<comment type="caution">
    <text evidence="1">The sequence shown here is derived from an EMBL/GenBank/DDBJ whole genome shotgun (WGS) entry which is preliminary data.</text>
</comment>
<gene>
    <name evidence="1" type="ORF">GCM10023094_43570</name>
</gene>
<sequence>MSAPKNRVLFVGSPDADEVAQWAALRGWAMQQGFECTRTPAGGGVRCVVATTAVLRGSCSPAQERILHDVDAAGLRCLSVDAAYGWMSGDSSPGRPA</sequence>
<accession>A0ABP8PII2</accession>
<dbReference type="EMBL" id="BAABFB010000066">
    <property type="protein sequence ID" value="GAA4486659.1"/>
    <property type="molecule type" value="Genomic_DNA"/>
</dbReference>
<reference evidence="2" key="1">
    <citation type="journal article" date="2019" name="Int. J. Syst. Evol. Microbiol.">
        <title>The Global Catalogue of Microorganisms (GCM) 10K type strain sequencing project: providing services to taxonomists for standard genome sequencing and annotation.</title>
        <authorList>
            <consortium name="The Broad Institute Genomics Platform"/>
            <consortium name="The Broad Institute Genome Sequencing Center for Infectious Disease"/>
            <person name="Wu L."/>
            <person name="Ma J."/>
        </authorList>
    </citation>
    <scope>NUCLEOTIDE SEQUENCE [LARGE SCALE GENOMIC DNA]</scope>
    <source>
        <strain evidence="2">JCM 32206</strain>
    </source>
</reference>
<evidence type="ECO:0000313" key="2">
    <source>
        <dbReference type="Proteomes" id="UP001501183"/>
    </source>
</evidence>
<name>A0ABP8PII2_9NOCA</name>
<dbReference type="RefSeq" id="WP_345350154.1">
    <property type="nucleotide sequence ID" value="NZ_BAABFB010000066.1"/>
</dbReference>